<gene>
    <name evidence="5" type="ORF">EXE63_28745</name>
</gene>
<dbReference type="Pfam" id="PF12710">
    <property type="entry name" value="HAD"/>
    <property type="match status" value="1"/>
</dbReference>
<sequence>MWWPPHPASAPRSICRWAPARVWCIRPDSGNTHNGRVTDPLPAILASPQGPHIGAFFDLDGTLVRGFTATVHAGHRIRNGQSGFGELSGIFEASLRYKLGRMQFARLLQRAAGYLAGEPLAELEALGDELFTTRIAGRLFPVMTRVVAAHQERGHTVAMSSSALTMHAGPVARHLGIEHVLCNHFEVDAEDKLTGYIAKPVVWGSQKARAVMDFSAQRGIDLAESFCYADGTEDLPVLDAVGHPSAVNPRPGLAAAAARNGWPVLRVSSEEDRRWWSRAQRPGIR</sequence>
<keyword evidence="3 5" id="KW-0378">Hydrolase</keyword>
<evidence type="ECO:0000313" key="6">
    <source>
        <dbReference type="Proteomes" id="UP000501849"/>
    </source>
</evidence>
<reference evidence="5 6" key="1">
    <citation type="submission" date="2019-04" db="EMBL/GenBank/DDBJ databases">
        <title>Draft, Whole-Genome Sequence of the Anthracene-degrading Mycobacterium frederiksbergense LB501T, Isolated from a Polycyclic Aromatic Hydrocarbon (PAH)-Contaminated Soil.</title>
        <authorList>
            <person name="Augelletti F."/>
        </authorList>
    </citation>
    <scope>NUCLEOTIDE SEQUENCE [LARGE SCALE GENOMIC DNA]</scope>
    <source>
        <strain evidence="5 6">LB 501T</strain>
    </source>
</reference>
<dbReference type="EMBL" id="CP038799">
    <property type="protein sequence ID" value="QIV84429.1"/>
    <property type="molecule type" value="Genomic_DNA"/>
</dbReference>
<name>A0A6H0SDB5_9MYCO</name>
<dbReference type="InterPro" id="IPR050582">
    <property type="entry name" value="HAD-like_SerB"/>
</dbReference>
<dbReference type="KEGG" id="mfre:EXE63_28745"/>
<protein>
    <submittedName>
        <fullName evidence="5">HAD-IB family hydrolase</fullName>
    </submittedName>
</protein>
<evidence type="ECO:0000256" key="2">
    <source>
        <dbReference type="ARBA" id="ARBA00022723"/>
    </source>
</evidence>
<dbReference type="PANTHER" id="PTHR43344">
    <property type="entry name" value="PHOSPHOSERINE PHOSPHATASE"/>
    <property type="match status" value="1"/>
</dbReference>
<dbReference type="Gene3D" id="1.20.1440.100">
    <property type="entry name" value="SG protein - dephosphorylation function"/>
    <property type="match status" value="1"/>
</dbReference>
<dbReference type="GO" id="GO:0016787">
    <property type="term" value="F:hydrolase activity"/>
    <property type="evidence" value="ECO:0007669"/>
    <property type="project" value="UniProtKB-KW"/>
</dbReference>
<dbReference type="NCBIfam" id="TIGR01490">
    <property type="entry name" value="HAD-SF-IB-hyp1"/>
    <property type="match status" value="1"/>
</dbReference>
<dbReference type="Gene3D" id="3.40.50.1000">
    <property type="entry name" value="HAD superfamily/HAD-like"/>
    <property type="match status" value="1"/>
</dbReference>
<evidence type="ECO:0000256" key="4">
    <source>
        <dbReference type="ARBA" id="ARBA00022842"/>
    </source>
</evidence>
<proteinExistence type="inferred from homology"/>
<comment type="similarity">
    <text evidence="1">Belongs to the HAD-like hydrolase superfamily. SerB family.</text>
</comment>
<dbReference type="InterPro" id="IPR036412">
    <property type="entry name" value="HAD-like_sf"/>
</dbReference>
<keyword evidence="6" id="KW-1185">Reference proteome</keyword>
<dbReference type="InterPro" id="IPR023214">
    <property type="entry name" value="HAD_sf"/>
</dbReference>
<accession>A0A6H0SDB5</accession>
<dbReference type="SUPFAM" id="SSF56784">
    <property type="entry name" value="HAD-like"/>
    <property type="match status" value="1"/>
</dbReference>
<dbReference type="GO" id="GO:0046872">
    <property type="term" value="F:metal ion binding"/>
    <property type="evidence" value="ECO:0007669"/>
    <property type="project" value="UniProtKB-KW"/>
</dbReference>
<evidence type="ECO:0000256" key="3">
    <source>
        <dbReference type="ARBA" id="ARBA00022801"/>
    </source>
</evidence>
<organism evidence="5 6">
    <name type="scientific">Mycolicibacterium frederiksbergense</name>
    <dbReference type="NCBI Taxonomy" id="117567"/>
    <lineage>
        <taxon>Bacteria</taxon>
        <taxon>Bacillati</taxon>
        <taxon>Actinomycetota</taxon>
        <taxon>Actinomycetes</taxon>
        <taxon>Mycobacteriales</taxon>
        <taxon>Mycobacteriaceae</taxon>
        <taxon>Mycolicibacterium</taxon>
    </lineage>
</organism>
<dbReference type="CDD" id="cd02612">
    <property type="entry name" value="HAD_PGPPase"/>
    <property type="match status" value="1"/>
</dbReference>
<evidence type="ECO:0000256" key="1">
    <source>
        <dbReference type="ARBA" id="ARBA00009184"/>
    </source>
</evidence>
<evidence type="ECO:0000313" key="5">
    <source>
        <dbReference type="EMBL" id="QIV84429.1"/>
    </source>
</evidence>
<keyword evidence="4" id="KW-0460">Magnesium</keyword>
<dbReference type="PANTHER" id="PTHR43344:SF13">
    <property type="entry name" value="PHOSPHATASE RV3661-RELATED"/>
    <property type="match status" value="1"/>
</dbReference>
<dbReference type="AlphaFoldDB" id="A0A6H0SDB5"/>
<dbReference type="InterPro" id="IPR006385">
    <property type="entry name" value="HAD_hydro_SerB1"/>
</dbReference>
<dbReference type="NCBIfam" id="TIGR01488">
    <property type="entry name" value="HAD-SF-IB"/>
    <property type="match status" value="1"/>
</dbReference>
<keyword evidence="2" id="KW-0479">Metal-binding</keyword>
<dbReference type="Proteomes" id="UP000501849">
    <property type="component" value="Chromosome"/>
</dbReference>